<evidence type="ECO:0000259" key="6">
    <source>
        <dbReference type="PROSITE" id="PS50887"/>
    </source>
</evidence>
<feature type="transmembrane region" description="Helical" evidence="5">
    <location>
        <begin position="36"/>
        <end position="56"/>
    </location>
</feature>
<dbReference type="EC" id="2.7.7.65" evidence="3"/>
<dbReference type="SMART" id="SM00267">
    <property type="entry name" value="GGDEF"/>
    <property type="match status" value="1"/>
</dbReference>
<dbReference type="PROSITE" id="PS50887">
    <property type="entry name" value="GGDEF"/>
    <property type="match status" value="1"/>
</dbReference>
<keyword evidence="5" id="KW-0812">Transmembrane</keyword>
<comment type="catalytic activity">
    <reaction evidence="4">
        <text>2 GTP = 3',3'-c-di-GMP + 2 diphosphate</text>
        <dbReference type="Rhea" id="RHEA:24898"/>
        <dbReference type="ChEBI" id="CHEBI:33019"/>
        <dbReference type="ChEBI" id="CHEBI:37565"/>
        <dbReference type="ChEBI" id="CHEBI:58805"/>
        <dbReference type="EC" id="2.7.7.65"/>
    </reaction>
</comment>
<evidence type="ECO:0000256" key="5">
    <source>
        <dbReference type="SAM" id="Phobius"/>
    </source>
</evidence>
<evidence type="ECO:0000256" key="2">
    <source>
        <dbReference type="ARBA" id="ARBA00004533"/>
    </source>
</evidence>
<evidence type="ECO:0000256" key="3">
    <source>
        <dbReference type="ARBA" id="ARBA00012528"/>
    </source>
</evidence>
<name>A0AB39IA05_9PSED</name>
<feature type="transmembrane region" description="Helical" evidence="5">
    <location>
        <begin position="118"/>
        <end position="136"/>
    </location>
</feature>
<accession>A0AB39IA05</accession>
<feature type="transmembrane region" description="Helical" evidence="5">
    <location>
        <begin position="93"/>
        <end position="112"/>
    </location>
</feature>
<dbReference type="InterPro" id="IPR050469">
    <property type="entry name" value="Diguanylate_Cyclase"/>
</dbReference>
<feature type="transmembrane region" description="Helical" evidence="5">
    <location>
        <begin position="148"/>
        <end position="168"/>
    </location>
</feature>
<comment type="subcellular location">
    <subcellularLocation>
        <location evidence="2">Cell inner membrane</location>
    </subcellularLocation>
</comment>
<dbReference type="AlphaFoldDB" id="A0AB39IA05"/>
<dbReference type="InterPro" id="IPR043128">
    <property type="entry name" value="Rev_trsase/Diguanyl_cyclase"/>
</dbReference>
<dbReference type="Pfam" id="PF00990">
    <property type="entry name" value="GGDEF"/>
    <property type="match status" value="1"/>
</dbReference>
<dbReference type="CDD" id="cd01949">
    <property type="entry name" value="GGDEF"/>
    <property type="match status" value="1"/>
</dbReference>
<dbReference type="Gene3D" id="3.30.70.270">
    <property type="match status" value="1"/>
</dbReference>
<keyword evidence="5" id="KW-0472">Membrane</keyword>
<evidence type="ECO:0000256" key="4">
    <source>
        <dbReference type="ARBA" id="ARBA00034247"/>
    </source>
</evidence>
<dbReference type="InterPro" id="IPR029787">
    <property type="entry name" value="Nucleotide_cyclase"/>
</dbReference>
<keyword evidence="5" id="KW-1133">Transmembrane helix</keyword>
<feature type="transmembrane region" description="Helical" evidence="5">
    <location>
        <begin position="6"/>
        <end position="24"/>
    </location>
</feature>
<evidence type="ECO:0000313" key="7">
    <source>
        <dbReference type="EMBL" id="XDK39344.1"/>
    </source>
</evidence>
<feature type="domain" description="GGDEF" evidence="6">
    <location>
        <begin position="253"/>
        <end position="383"/>
    </location>
</feature>
<dbReference type="GO" id="GO:1902201">
    <property type="term" value="P:negative regulation of bacterial-type flagellum-dependent cell motility"/>
    <property type="evidence" value="ECO:0007669"/>
    <property type="project" value="TreeGrafter"/>
</dbReference>
<dbReference type="EMBL" id="CP162607">
    <property type="protein sequence ID" value="XDK39344.1"/>
    <property type="molecule type" value="Genomic_DNA"/>
</dbReference>
<dbReference type="PANTHER" id="PTHR45138">
    <property type="entry name" value="REGULATORY COMPONENTS OF SENSORY TRANSDUCTION SYSTEM"/>
    <property type="match status" value="1"/>
</dbReference>
<dbReference type="GO" id="GO:0052621">
    <property type="term" value="F:diguanylate cyclase activity"/>
    <property type="evidence" value="ECO:0007669"/>
    <property type="project" value="UniProtKB-EC"/>
</dbReference>
<dbReference type="NCBIfam" id="TIGR00254">
    <property type="entry name" value="GGDEF"/>
    <property type="match status" value="1"/>
</dbReference>
<dbReference type="GO" id="GO:0005886">
    <property type="term" value="C:plasma membrane"/>
    <property type="evidence" value="ECO:0007669"/>
    <property type="project" value="UniProtKB-SubCell"/>
</dbReference>
<organism evidence="7">
    <name type="scientific">Pseudomonas sp. Hg7Tf</name>
    <dbReference type="NCBI Taxonomy" id="3236988"/>
    <lineage>
        <taxon>Bacteria</taxon>
        <taxon>Pseudomonadati</taxon>
        <taxon>Pseudomonadota</taxon>
        <taxon>Gammaproteobacteria</taxon>
        <taxon>Pseudomonadales</taxon>
        <taxon>Pseudomonadaceae</taxon>
        <taxon>Pseudomonas</taxon>
    </lineage>
</organism>
<feature type="transmembrane region" description="Helical" evidence="5">
    <location>
        <begin position="188"/>
        <end position="211"/>
    </location>
</feature>
<dbReference type="FunFam" id="3.30.70.270:FF:000001">
    <property type="entry name" value="Diguanylate cyclase domain protein"/>
    <property type="match status" value="1"/>
</dbReference>
<dbReference type="InterPro" id="IPR000160">
    <property type="entry name" value="GGDEF_dom"/>
</dbReference>
<comment type="cofactor">
    <cofactor evidence="1">
        <name>Mg(2+)</name>
        <dbReference type="ChEBI" id="CHEBI:18420"/>
    </cofactor>
</comment>
<feature type="transmembrane region" description="Helical" evidence="5">
    <location>
        <begin position="62"/>
        <end position="81"/>
    </location>
</feature>
<protein>
    <recommendedName>
        <fullName evidence="3">diguanylate cyclase</fullName>
        <ecNumber evidence="3">2.7.7.65</ecNumber>
    </recommendedName>
</protein>
<reference evidence="7" key="1">
    <citation type="submission" date="2024-07" db="EMBL/GenBank/DDBJ databases">
        <title>Identification and characteristics of a novel species of coltsfoot's symbiotic bacteria.</title>
        <authorList>
            <person name="Juszczyk A."/>
            <person name="Jasielczuk I."/>
            <person name="Gurgul A."/>
            <person name="Rogala M."/>
            <person name="Kowalczyk A."/>
            <person name="Szmatola T."/>
            <person name="Kosecka-Strojek M."/>
            <person name="Arent Z."/>
            <person name="Latowski D."/>
        </authorList>
    </citation>
    <scope>NUCLEOTIDE SEQUENCE</scope>
    <source>
        <strain evidence="7">Hg7Tf</strain>
    </source>
</reference>
<dbReference type="GO" id="GO:0043709">
    <property type="term" value="P:cell adhesion involved in single-species biofilm formation"/>
    <property type="evidence" value="ECO:0007669"/>
    <property type="project" value="TreeGrafter"/>
</dbReference>
<dbReference type="PANTHER" id="PTHR45138:SF9">
    <property type="entry name" value="DIGUANYLATE CYCLASE DGCM-RELATED"/>
    <property type="match status" value="1"/>
</dbReference>
<dbReference type="SUPFAM" id="SSF55073">
    <property type="entry name" value="Nucleotide cyclase"/>
    <property type="match status" value="1"/>
</dbReference>
<proteinExistence type="predicted"/>
<sequence>MLLSIPTLLLVAIFIFSLMGLLTLHAWSRGAREQTLGYLASTLLLAAFGVTLVSLRGIAPDTIALVLGNVVLLLGATMNWTAMRVFGGRAPHLPGILAAPLLWALWGLTPGYYDNLGLRVTVYSLLTAIYGGLSAFELWRNRKRLEVSYLPALVLLVMHSGFYTVRIVADHGISLEHALAGTGRGTRFFSFLLFESMLYAIGIAYVTLAMVRERAELKFKAAAYSDPLTGIGNRRAFLSGGKQLLAECSRRGEPVALLLCDLDHFKRLNDAYGHQTGDQALIAFGQVASQRIRQQDVFGRIGGEEFACLLANTDEHAALLVAQRICSSFHELPLLAPGLLSVSIGIANSTGDEHDLARLLSRADHALYAAKDQGRNRVQVYRAVVTAPETTSPATTTPPAPAA</sequence>
<gene>
    <name evidence="7" type="ORF">AB4Y39_11945</name>
</gene>
<dbReference type="RefSeq" id="WP_280041723.1">
    <property type="nucleotide sequence ID" value="NZ_CP162607.1"/>
</dbReference>
<evidence type="ECO:0000256" key="1">
    <source>
        <dbReference type="ARBA" id="ARBA00001946"/>
    </source>
</evidence>